<evidence type="ECO:0000256" key="1">
    <source>
        <dbReference type="SAM" id="MobiDB-lite"/>
    </source>
</evidence>
<gene>
    <name evidence="2" type="ORF">ADUPG1_008341</name>
</gene>
<accession>A0ABQ5KRL4</accession>
<sequence length="202" mass="23503">MNDEKEKKTTGVSKVLPEFVPKHRFMLLVLGTNPIDFSLICGHVFQFLLRQSDFTYLDLEGMFPAPSIAEIRQLLQCLIKRDMLGYQPLRELHICPVVGCQKLHKMVQDFAKTKTKIQLWDTGSRKEKGEDEEEGKSKGRTEVKSRSTVRQEKVSQAIQIFNEIDSCESQEKMRKNLRKKVRTMMAIRKSKRVEAKKKETKK</sequence>
<feature type="compositionally biased region" description="Basic and acidic residues" evidence="1">
    <location>
        <begin position="123"/>
        <end position="151"/>
    </location>
</feature>
<comment type="caution">
    <text evidence="2">The sequence shown here is derived from an EMBL/GenBank/DDBJ whole genome shotgun (WGS) entry which is preliminary data.</text>
</comment>
<proteinExistence type="predicted"/>
<reference evidence="2" key="1">
    <citation type="submission" date="2022-03" db="EMBL/GenBank/DDBJ databases">
        <title>Draft genome sequence of Aduncisulcus paluster, a free-living microaerophilic Fornicata.</title>
        <authorList>
            <person name="Yuyama I."/>
            <person name="Kume K."/>
            <person name="Tamura T."/>
            <person name="Inagaki Y."/>
            <person name="Hashimoto T."/>
        </authorList>
    </citation>
    <scope>NUCLEOTIDE SEQUENCE</scope>
    <source>
        <strain evidence="2">NY0171</strain>
    </source>
</reference>
<dbReference type="Proteomes" id="UP001057375">
    <property type="component" value="Unassembled WGS sequence"/>
</dbReference>
<evidence type="ECO:0000313" key="3">
    <source>
        <dbReference type="Proteomes" id="UP001057375"/>
    </source>
</evidence>
<feature type="region of interest" description="Disordered" evidence="1">
    <location>
        <begin position="121"/>
        <end position="151"/>
    </location>
</feature>
<evidence type="ECO:0000313" key="2">
    <source>
        <dbReference type="EMBL" id="GKT35117.1"/>
    </source>
</evidence>
<name>A0ABQ5KRL4_9EUKA</name>
<dbReference type="EMBL" id="BQXS01010924">
    <property type="protein sequence ID" value="GKT35117.1"/>
    <property type="molecule type" value="Genomic_DNA"/>
</dbReference>
<protein>
    <submittedName>
        <fullName evidence="2">Uncharacterized protein</fullName>
    </submittedName>
</protein>
<organism evidence="2 3">
    <name type="scientific">Aduncisulcus paluster</name>
    <dbReference type="NCBI Taxonomy" id="2918883"/>
    <lineage>
        <taxon>Eukaryota</taxon>
        <taxon>Metamonada</taxon>
        <taxon>Carpediemonas-like organisms</taxon>
        <taxon>Aduncisulcus</taxon>
    </lineage>
</organism>
<keyword evidence="3" id="KW-1185">Reference proteome</keyword>